<keyword evidence="2" id="KW-0472">Membrane</keyword>
<evidence type="ECO:0000313" key="3">
    <source>
        <dbReference type="EMBL" id="CAA9526957.1"/>
    </source>
</evidence>
<reference evidence="3" key="1">
    <citation type="submission" date="2020-02" db="EMBL/GenBank/DDBJ databases">
        <authorList>
            <person name="Meier V. D."/>
        </authorList>
    </citation>
    <scope>NUCLEOTIDE SEQUENCE</scope>
    <source>
        <strain evidence="3">AVDCRST_MAG23</strain>
    </source>
</reference>
<name>A0A6J4TP81_9SPHN</name>
<dbReference type="AlphaFoldDB" id="A0A6J4TP81"/>
<dbReference type="EMBL" id="CADCWD010000025">
    <property type="protein sequence ID" value="CAA9526957.1"/>
    <property type="molecule type" value="Genomic_DNA"/>
</dbReference>
<organism evidence="3">
    <name type="scientific">uncultured Sphingosinicella sp</name>
    <dbReference type="NCBI Taxonomy" id="478748"/>
    <lineage>
        <taxon>Bacteria</taxon>
        <taxon>Pseudomonadati</taxon>
        <taxon>Pseudomonadota</taxon>
        <taxon>Alphaproteobacteria</taxon>
        <taxon>Sphingomonadales</taxon>
        <taxon>Sphingosinicellaceae</taxon>
        <taxon>Sphingosinicella</taxon>
        <taxon>environmental samples</taxon>
    </lineage>
</organism>
<feature type="compositionally biased region" description="Pro residues" evidence="1">
    <location>
        <begin position="287"/>
        <end position="299"/>
    </location>
</feature>
<keyword evidence="2" id="KW-1133">Transmembrane helix</keyword>
<feature type="region of interest" description="Disordered" evidence="1">
    <location>
        <begin position="277"/>
        <end position="299"/>
    </location>
</feature>
<evidence type="ECO:0000256" key="1">
    <source>
        <dbReference type="SAM" id="MobiDB-lite"/>
    </source>
</evidence>
<keyword evidence="2" id="KW-0812">Transmembrane</keyword>
<proteinExistence type="predicted"/>
<protein>
    <submittedName>
        <fullName evidence="3">Uncharacterized protein</fullName>
    </submittedName>
</protein>
<sequence length="299" mass="32318">MSFEYPQTESAPRQRSMLSMLLIPLLAFIAGIALMGWLLTRWDAAAEYLGIAPSAPVVQRPVAVRQAVRVPAPLPGVAPTPEPQRLVIDPETVRRVSRLEQRITEISQQSQAAAGNADRAEGLLVAFAARRALDRGVPLGYIEGLLSQRFGEAQRPAVGIIITSARQPVTLEELQTGLQEVGPQLVGGGPDQNWWTALKAELGELVNIRRGGTTSTVPAERLQRATRRLDAGQVDVALAEVLRMPGQASAADWVARARRYVAARRALDMIETAALLDPRNPPDSAVLPPPPVAMQPRTP</sequence>
<accession>A0A6J4TP81</accession>
<feature type="transmembrane region" description="Helical" evidence="2">
    <location>
        <begin position="21"/>
        <end position="39"/>
    </location>
</feature>
<evidence type="ECO:0000256" key="2">
    <source>
        <dbReference type="SAM" id="Phobius"/>
    </source>
</evidence>
<gene>
    <name evidence="3" type="ORF">AVDCRST_MAG23-654</name>
</gene>